<protein>
    <recommendedName>
        <fullName evidence="4">Yip1 domain-containing protein</fullName>
    </recommendedName>
</protein>
<feature type="transmembrane region" description="Helical" evidence="1">
    <location>
        <begin position="150"/>
        <end position="171"/>
    </location>
</feature>
<dbReference type="AlphaFoldDB" id="A0A0A0IMB8"/>
<sequence length="216" mass="24097">MNKEKKFFYSPWITIWTNPRETITNLKDTTSEIMILLLSILGSISIELYFKELTEVGILSGGIESVILQCIRNGIITGIVSIYLSGKISHILGKYMGGISSFKEIRVTLAWSQVPLIYALILHVIKIAIFKQEIFMASSEIIDGSMILSVLIRLFIILDIVIGIKQLIIFLKCISEVQGFKEDDGLGKAAKCTLIPFAIWICTIGMMISVLSVIFS</sequence>
<keyword evidence="1" id="KW-1133">Transmembrane helix</keyword>
<evidence type="ECO:0000256" key="1">
    <source>
        <dbReference type="SAM" id="Phobius"/>
    </source>
</evidence>
<feature type="transmembrane region" description="Helical" evidence="1">
    <location>
        <begin position="107"/>
        <end position="130"/>
    </location>
</feature>
<dbReference type="EMBL" id="JDRY01000017">
    <property type="protein sequence ID" value="KGN00701.1"/>
    <property type="molecule type" value="Genomic_DNA"/>
</dbReference>
<feature type="transmembrane region" description="Helical" evidence="1">
    <location>
        <begin position="33"/>
        <end position="50"/>
    </location>
</feature>
<proteinExistence type="predicted"/>
<feature type="transmembrane region" description="Helical" evidence="1">
    <location>
        <begin position="192"/>
        <end position="215"/>
    </location>
</feature>
<keyword evidence="1" id="KW-0472">Membrane</keyword>
<evidence type="ECO:0008006" key="4">
    <source>
        <dbReference type="Google" id="ProtNLM"/>
    </source>
</evidence>
<dbReference type="RefSeq" id="WP_039256606.1">
    <property type="nucleotide sequence ID" value="NZ_JDRY01000017.1"/>
</dbReference>
<accession>A0A0A0IMB8</accession>
<feature type="transmembrane region" description="Helical" evidence="1">
    <location>
        <begin position="66"/>
        <end position="86"/>
    </location>
</feature>
<reference evidence="2 3" key="1">
    <citation type="submission" date="2014-01" db="EMBL/GenBank/DDBJ databases">
        <title>Plasmidome dynamics in the species complex Clostridium novyi sensu lato converts strains of independent lineages into distinctly different pathogens.</title>
        <authorList>
            <person name="Skarin H."/>
            <person name="Segerman B."/>
        </authorList>
    </citation>
    <scope>NUCLEOTIDE SEQUENCE [LARGE SCALE GENOMIC DNA]</scope>
    <source>
        <strain evidence="2 3">DC5</strain>
    </source>
</reference>
<comment type="caution">
    <text evidence="2">The sequence shown here is derived from an EMBL/GenBank/DDBJ whole genome shotgun (WGS) entry which is preliminary data.</text>
</comment>
<evidence type="ECO:0000313" key="3">
    <source>
        <dbReference type="Proteomes" id="UP000030014"/>
    </source>
</evidence>
<name>A0A0A0IMB8_CLOBO</name>
<keyword evidence="1" id="KW-0812">Transmembrane</keyword>
<evidence type="ECO:0000313" key="2">
    <source>
        <dbReference type="EMBL" id="KGN00701.1"/>
    </source>
</evidence>
<dbReference type="Proteomes" id="UP000030014">
    <property type="component" value="Unassembled WGS sequence"/>
</dbReference>
<gene>
    <name evidence="2" type="ORF">Z955_02890</name>
</gene>
<organism evidence="2 3">
    <name type="scientific">Clostridium botulinum C/D str. DC5</name>
    <dbReference type="NCBI Taxonomy" id="1443128"/>
    <lineage>
        <taxon>Bacteria</taxon>
        <taxon>Bacillati</taxon>
        <taxon>Bacillota</taxon>
        <taxon>Clostridia</taxon>
        <taxon>Eubacteriales</taxon>
        <taxon>Clostridiaceae</taxon>
        <taxon>Clostridium</taxon>
    </lineage>
</organism>